<dbReference type="EMBL" id="WNKQ01000026">
    <property type="protein sequence ID" value="KAF5844218.1"/>
    <property type="molecule type" value="Genomic_DNA"/>
</dbReference>
<proteinExistence type="predicted"/>
<dbReference type="AlphaFoldDB" id="A0A8H6DQN4"/>
<evidence type="ECO:0008006" key="3">
    <source>
        <dbReference type="Google" id="ProtNLM"/>
    </source>
</evidence>
<evidence type="ECO:0000313" key="2">
    <source>
        <dbReference type="Proteomes" id="UP000624244"/>
    </source>
</evidence>
<dbReference type="Proteomes" id="UP000624244">
    <property type="component" value="Unassembled WGS sequence"/>
</dbReference>
<organism evidence="1 2">
    <name type="scientific">Cochliobolus sativus</name>
    <name type="common">Common root rot and spot blotch fungus</name>
    <name type="synonym">Bipolaris sorokiniana</name>
    <dbReference type="NCBI Taxonomy" id="45130"/>
    <lineage>
        <taxon>Eukaryota</taxon>
        <taxon>Fungi</taxon>
        <taxon>Dikarya</taxon>
        <taxon>Ascomycota</taxon>
        <taxon>Pezizomycotina</taxon>
        <taxon>Dothideomycetes</taxon>
        <taxon>Pleosporomycetidae</taxon>
        <taxon>Pleosporales</taxon>
        <taxon>Pleosporineae</taxon>
        <taxon>Pleosporaceae</taxon>
        <taxon>Bipolaris</taxon>
    </lineage>
</organism>
<protein>
    <recommendedName>
        <fullName evidence="3">HEPN domain-containing protein</fullName>
    </recommendedName>
</protein>
<sequence>MLLRYPAGALPEAYRLICLRAVRAFARGVYNVDYYFSAKGSKKCNYYTQQKEKCSLVLEYVKAEFADFVAAMDLVAAARYGDEPDDDRYAAKQLIESAALVLAR</sequence>
<reference evidence="1" key="1">
    <citation type="submission" date="2019-11" db="EMBL/GenBank/DDBJ databases">
        <title>Bipolaris sorokiniana Genome sequencing.</title>
        <authorList>
            <person name="Wang H."/>
        </authorList>
    </citation>
    <scope>NUCLEOTIDE SEQUENCE</scope>
</reference>
<gene>
    <name evidence="1" type="ORF">GGP41_004933</name>
</gene>
<name>A0A8H6DQN4_COCSA</name>
<comment type="caution">
    <text evidence="1">The sequence shown here is derived from an EMBL/GenBank/DDBJ whole genome shotgun (WGS) entry which is preliminary data.</text>
</comment>
<evidence type="ECO:0000313" key="1">
    <source>
        <dbReference type="EMBL" id="KAF5844218.1"/>
    </source>
</evidence>
<accession>A0A8H6DQN4</accession>